<evidence type="ECO:0000313" key="1">
    <source>
        <dbReference type="EMBL" id="WUV45171.1"/>
    </source>
</evidence>
<keyword evidence="2" id="KW-1185">Reference proteome</keyword>
<dbReference type="Proteomes" id="UP001432062">
    <property type="component" value="Chromosome"/>
</dbReference>
<accession>A0ABZ1YTE2</accession>
<dbReference type="EMBL" id="CP109441">
    <property type="protein sequence ID" value="WUV45171.1"/>
    <property type="molecule type" value="Genomic_DNA"/>
</dbReference>
<dbReference type="InterPro" id="IPR032710">
    <property type="entry name" value="NTF2-like_dom_sf"/>
</dbReference>
<proteinExistence type="predicted"/>
<dbReference type="SUPFAM" id="SSF54427">
    <property type="entry name" value="NTF2-like"/>
    <property type="match status" value="1"/>
</dbReference>
<dbReference type="RefSeq" id="WP_327098379.1">
    <property type="nucleotide sequence ID" value="NZ_CP109149.1"/>
</dbReference>
<dbReference type="Gene3D" id="3.10.450.50">
    <property type="match status" value="1"/>
</dbReference>
<reference evidence="1" key="1">
    <citation type="submission" date="2022-10" db="EMBL/GenBank/DDBJ databases">
        <title>The complete genomes of actinobacterial strains from the NBC collection.</title>
        <authorList>
            <person name="Joergensen T.S."/>
            <person name="Alvarez Arevalo M."/>
            <person name="Sterndorff E.B."/>
            <person name="Faurdal D."/>
            <person name="Vuksanovic O."/>
            <person name="Mourched A.-S."/>
            <person name="Charusanti P."/>
            <person name="Shaw S."/>
            <person name="Blin K."/>
            <person name="Weber T."/>
        </authorList>
    </citation>
    <scope>NUCLEOTIDE SEQUENCE</scope>
    <source>
        <strain evidence="1">NBC_01482</strain>
    </source>
</reference>
<organism evidence="1 2">
    <name type="scientific">Nocardia vinacea</name>
    <dbReference type="NCBI Taxonomy" id="96468"/>
    <lineage>
        <taxon>Bacteria</taxon>
        <taxon>Bacillati</taxon>
        <taxon>Actinomycetota</taxon>
        <taxon>Actinomycetes</taxon>
        <taxon>Mycobacteriales</taxon>
        <taxon>Nocardiaceae</taxon>
        <taxon>Nocardia</taxon>
    </lineage>
</organism>
<evidence type="ECO:0000313" key="2">
    <source>
        <dbReference type="Proteomes" id="UP001432062"/>
    </source>
</evidence>
<name>A0ABZ1YTE2_9NOCA</name>
<sequence length="139" mass="15400">MISHDITSIEGFIRSYDEIVAASDFAALASLFDPAILVTTPTSSRCVSREEFVAAARARADQFDAGSTPRTRLVEQTTFELGGHCWLSSARWALSLGERSLDVYSDFLVRRAEDGLRIVAYLPRQDLPELLSTSANERE</sequence>
<gene>
    <name evidence="1" type="ORF">OG563_39615</name>
</gene>
<protein>
    <submittedName>
        <fullName evidence="1">DUF4440 domain-containing protein</fullName>
    </submittedName>
</protein>